<evidence type="ECO:0000256" key="5">
    <source>
        <dbReference type="ARBA" id="ARBA00022747"/>
    </source>
</evidence>
<evidence type="ECO:0000256" key="1">
    <source>
        <dbReference type="ARBA" id="ARBA00011900"/>
    </source>
</evidence>
<dbReference type="PANTHER" id="PTHR33841:SF1">
    <property type="entry name" value="DNA METHYLTRANSFERASE A"/>
    <property type="match status" value="1"/>
</dbReference>
<dbReference type="InterPro" id="IPR029063">
    <property type="entry name" value="SAM-dependent_MTases_sf"/>
</dbReference>
<dbReference type="GO" id="GO:0009307">
    <property type="term" value="P:DNA restriction-modification system"/>
    <property type="evidence" value="ECO:0007669"/>
    <property type="project" value="UniProtKB-KW"/>
</dbReference>
<dbReference type="Pfam" id="PF12950">
    <property type="entry name" value="TaqI_C"/>
    <property type="match status" value="1"/>
</dbReference>
<sequence>MPNQLIDKVSELGAVYTPDSLALYVAKVLVRFLKEKYEQEAVKVFEGNLKETILNRKYYVINKLLKQRVLDPACGDGSLLSAFEKVIYEVVIDEIEKIEKVSLKSLNLTKDLYTLGVDIDSDAVSDANKKLNQINHFFVRNHKILNFDAILPLSGTKFSEGWDRILSDNSFFEINASIANPPWGANVKHSRDFLEKYGYTLAKGQFDIYELFIEMSISIVANNALMAFILPDSIFLPEHQRLRKFLLENTEIKMITRLGEGFFPNVYRACVVIILEKKKPSKDSITKCIRLNKSIRNEVLRENLDLSVAEAKLEHSVKQSRFYSDSEYRFDIDVRNEEENILKKIEKDKLNWELLSTGRGVELSKKGAVIECSTCKHYRPKPRKVVDEVQCENCGALINLGNENIEYIVSKVPNDSWVPLVAGEDVKRYNIKPTHYIKTGVPGINYKQKEKILSPKIIIRKTGVGINASYDNTGYLTTQTVFHFKINENNSNAFSHEYLLGVLNSRVMLYYYLKKYGDNEWKSHAYITQKIIKQLPVPKINLKSEHQVKQATAIHIAVSNLLKLDSYDIELDLEIERLVAGLYHLSEEECMIINETIKNAQQLKAISALTLPDGTVITPKKAY</sequence>
<gene>
    <name evidence="10" type="ORF">EV146_1134</name>
</gene>
<evidence type="ECO:0000259" key="8">
    <source>
        <dbReference type="Pfam" id="PF07669"/>
    </source>
</evidence>
<keyword evidence="11" id="KW-1185">Reference proteome</keyword>
<evidence type="ECO:0000256" key="3">
    <source>
        <dbReference type="ARBA" id="ARBA00022679"/>
    </source>
</evidence>
<evidence type="ECO:0000256" key="7">
    <source>
        <dbReference type="ARBA" id="ARBA00047942"/>
    </source>
</evidence>
<accession>A0A4V2RCJ1</accession>
<dbReference type="EMBL" id="SLVV01000013">
    <property type="protein sequence ID" value="TCN21080.1"/>
    <property type="molecule type" value="Genomic_DNA"/>
</dbReference>
<protein>
    <recommendedName>
        <fullName evidence="1">site-specific DNA-methyltransferase (adenine-specific)</fullName>
        <ecNumber evidence="1">2.1.1.72</ecNumber>
    </recommendedName>
</protein>
<dbReference type="Pfam" id="PF07669">
    <property type="entry name" value="Eco57I"/>
    <property type="match status" value="1"/>
</dbReference>
<evidence type="ECO:0000256" key="4">
    <source>
        <dbReference type="ARBA" id="ARBA00022691"/>
    </source>
</evidence>
<evidence type="ECO:0000313" key="10">
    <source>
        <dbReference type="EMBL" id="TCN21080.1"/>
    </source>
</evidence>
<dbReference type="AlphaFoldDB" id="A0A4V2RCJ1"/>
<evidence type="ECO:0000256" key="2">
    <source>
        <dbReference type="ARBA" id="ARBA00022603"/>
    </source>
</evidence>
<name>A0A4V2RCJ1_9BACI</name>
<keyword evidence="5" id="KW-0680">Restriction system</keyword>
<reference evidence="10 11" key="1">
    <citation type="journal article" date="2015" name="Stand. Genomic Sci.">
        <title>Genomic Encyclopedia of Bacterial and Archaeal Type Strains, Phase III: the genomes of soil and plant-associated and newly described type strains.</title>
        <authorList>
            <person name="Whitman W.B."/>
            <person name="Woyke T."/>
            <person name="Klenk H.P."/>
            <person name="Zhou Y."/>
            <person name="Lilburn T.G."/>
            <person name="Beck B.J."/>
            <person name="De Vos P."/>
            <person name="Vandamme P."/>
            <person name="Eisen J.A."/>
            <person name="Garrity G."/>
            <person name="Hugenholtz P."/>
            <person name="Kyrpides N.C."/>
        </authorList>
    </citation>
    <scope>NUCLEOTIDE SEQUENCE [LARGE SCALE GENOMIC DNA]</scope>
    <source>
        <strain evidence="10 11">CV53</strain>
    </source>
</reference>
<dbReference type="InterPro" id="IPR023135">
    <property type="entry name" value="N6_DNA_MeTrfase_TaqI_C"/>
</dbReference>
<dbReference type="RefSeq" id="WP_132010699.1">
    <property type="nucleotide sequence ID" value="NZ_JABUHM010000010.1"/>
</dbReference>
<dbReference type="Gene3D" id="3.90.220.10">
    <property type="entry name" value="Adenine-n6-DNA-methyltransferase Taqi, Chain A, domain 2"/>
    <property type="match status" value="1"/>
</dbReference>
<comment type="catalytic activity">
    <reaction evidence="7">
        <text>a 2'-deoxyadenosine in DNA + S-adenosyl-L-methionine = an N(6)-methyl-2'-deoxyadenosine in DNA + S-adenosyl-L-homocysteine + H(+)</text>
        <dbReference type="Rhea" id="RHEA:15197"/>
        <dbReference type="Rhea" id="RHEA-COMP:12418"/>
        <dbReference type="Rhea" id="RHEA-COMP:12419"/>
        <dbReference type="ChEBI" id="CHEBI:15378"/>
        <dbReference type="ChEBI" id="CHEBI:57856"/>
        <dbReference type="ChEBI" id="CHEBI:59789"/>
        <dbReference type="ChEBI" id="CHEBI:90615"/>
        <dbReference type="ChEBI" id="CHEBI:90616"/>
        <dbReference type="EC" id="2.1.1.72"/>
    </reaction>
</comment>
<dbReference type="GO" id="GO:0032259">
    <property type="term" value="P:methylation"/>
    <property type="evidence" value="ECO:0007669"/>
    <property type="project" value="UniProtKB-KW"/>
</dbReference>
<feature type="domain" description="Type II methyltransferase M.TaqI-like" evidence="8">
    <location>
        <begin position="129"/>
        <end position="258"/>
    </location>
</feature>
<dbReference type="EC" id="2.1.1.72" evidence="1"/>
<dbReference type="SUPFAM" id="SSF53335">
    <property type="entry name" value="S-adenosyl-L-methionine-dependent methyltransferases"/>
    <property type="match status" value="1"/>
</dbReference>
<keyword evidence="3" id="KW-0808">Transferase</keyword>
<organism evidence="10 11">
    <name type="scientific">Mesobacillus foraminis</name>
    <dbReference type="NCBI Taxonomy" id="279826"/>
    <lineage>
        <taxon>Bacteria</taxon>
        <taxon>Bacillati</taxon>
        <taxon>Bacillota</taxon>
        <taxon>Bacilli</taxon>
        <taxon>Bacillales</taxon>
        <taxon>Bacillaceae</taxon>
        <taxon>Mesobacillus</taxon>
    </lineage>
</organism>
<dbReference type="InterPro" id="IPR050953">
    <property type="entry name" value="N4_N6_ade-DNA_methylase"/>
</dbReference>
<proteinExistence type="predicted"/>
<dbReference type="PANTHER" id="PTHR33841">
    <property type="entry name" value="DNA METHYLTRANSFERASE YEEA-RELATED"/>
    <property type="match status" value="1"/>
</dbReference>
<dbReference type="InterPro" id="IPR011639">
    <property type="entry name" value="MethylTrfase_TaqI-like_dom"/>
</dbReference>
<dbReference type="GO" id="GO:0003677">
    <property type="term" value="F:DNA binding"/>
    <property type="evidence" value="ECO:0007669"/>
    <property type="project" value="UniProtKB-KW"/>
</dbReference>
<feature type="domain" description="TaqI-like C-terminal specificity" evidence="9">
    <location>
        <begin position="419"/>
        <end position="537"/>
    </location>
</feature>
<keyword evidence="2 10" id="KW-0489">Methyltransferase</keyword>
<keyword evidence="6" id="KW-0238">DNA-binding</keyword>
<dbReference type="GO" id="GO:0009007">
    <property type="term" value="F:site-specific DNA-methyltransferase (adenine-specific) activity"/>
    <property type="evidence" value="ECO:0007669"/>
    <property type="project" value="UniProtKB-EC"/>
</dbReference>
<dbReference type="Proteomes" id="UP000295689">
    <property type="component" value="Unassembled WGS sequence"/>
</dbReference>
<dbReference type="Gene3D" id="3.40.50.150">
    <property type="entry name" value="Vaccinia Virus protein VP39"/>
    <property type="match status" value="1"/>
</dbReference>
<keyword evidence="4" id="KW-0949">S-adenosyl-L-methionine</keyword>
<evidence type="ECO:0000259" key="9">
    <source>
        <dbReference type="Pfam" id="PF12950"/>
    </source>
</evidence>
<dbReference type="InterPro" id="IPR025931">
    <property type="entry name" value="TaqI_C"/>
</dbReference>
<evidence type="ECO:0000313" key="11">
    <source>
        <dbReference type="Proteomes" id="UP000295689"/>
    </source>
</evidence>
<dbReference type="PRINTS" id="PR00507">
    <property type="entry name" value="N12N6MTFRASE"/>
</dbReference>
<evidence type="ECO:0000256" key="6">
    <source>
        <dbReference type="ARBA" id="ARBA00023125"/>
    </source>
</evidence>
<comment type="caution">
    <text evidence="10">The sequence shown here is derived from an EMBL/GenBank/DDBJ whole genome shotgun (WGS) entry which is preliminary data.</text>
</comment>